<evidence type="ECO:0000256" key="2">
    <source>
        <dbReference type="ARBA" id="ARBA00022475"/>
    </source>
</evidence>
<keyword evidence="8" id="KW-1133">Transmembrane helix</keyword>
<dbReference type="EMBL" id="JAGDEL010000002">
    <property type="protein sequence ID" value="MBO1510952.1"/>
    <property type="molecule type" value="Genomic_DNA"/>
</dbReference>
<evidence type="ECO:0000256" key="6">
    <source>
        <dbReference type="PROSITE-ProRule" id="PRU00284"/>
    </source>
</evidence>
<keyword evidence="2" id="KW-1003">Cell membrane</keyword>
<dbReference type="RefSeq" id="WP_207975559.1">
    <property type="nucleotide sequence ID" value="NZ_JAGDEL010000002.1"/>
</dbReference>
<gene>
    <name evidence="11" type="ORF">I7822_04495</name>
</gene>
<keyword evidence="4 6" id="KW-0807">Transducer</keyword>
<dbReference type="PANTHER" id="PTHR32089:SF112">
    <property type="entry name" value="LYSOZYME-LIKE PROTEIN-RELATED"/>
    <property type="match status" value="1"/>
</dbReference>
<dbReference type="SMART" id="SM00304">
    <property type="entry name" value="HAMP"/>
    <property type="match status" value="1"/>
</dbReference>
<evidence type="ECO:0000256" key="1">
    <source>
        <dbReference type="ARBA" id="ARBA00004236"/>
    </source>
</evidence>
<organism evidence="11 12">
    <name type="scientific">Metabacillus bambusae</name>
    <dbReference type="NCBI Taxonomy" id="2795218"/>
    <lineage>
        <taxon>Bacteria</taxon>
        <taxon>Bacillati</taxon>
        <taxon>Bacillota</taxon>
        <taxon>Bacilli</taxon>
        <taxon>Bacillales</taxon>
        <taxon>Bacillaceae</taxon>
        <taxon>Metabacillus</taxon>
    </lineage>
</organism>
<evidence type="ECO:0000256" key="3">
    <source>
        <dbReference type="ARBA" id="ARBA00023136"/>
    </source>
</evidence>
<evidence type="ECO:0000256" key="7">
    <source>
        <dbReference type="SAM" id="MobiDB-lite"/>
    </source>
</evidence>
<dbReference type="Pfam" id="PF00015">
    <property type="entry name" value="MCPsignal"/>
    <property type="match status" value="1"/>
</dbReference>
<comment type="subcellular location">
    <subcellularLocation>
        <location evidence="1">Cell membrane</location>
    </subcellularLocation>
</comment>
<evidence type="ECO:0000256" key="5">
    <source>
        <dbReference type="ARBA" id="ARBA00029447"/>
    </source>
</evidence>
<feature type="domain" description="Methyl-accepting transducer" evidence="9">
    <location>
        <begin position="390"/>
        <end position="661"/>
    </location>
</feature>
<evidence type="ECO:0000313" key="12">
    <source>
        <dbReference type="Proteomes" id="UP000663981"/>
    </source>
</evidence>
<reference evidence="11 12" key="1">
    <citation type="submission" date="2021-03" db="EMBL/GenBank/DDBJ databases">
        <title>Whole genome sequence of Metabacillus bambusae BG109.</title>
        <authorList>
            <person name="Jeong J.W."/>
        </authorList>
    </citation>
    <scope>NUCLEOTIDE SEQUENCE [LARGE SCALE GENOMIC DNA]</scope>
    <source>
        <strain evidence="11 12">BG109</strain>
    </source>
</reference>
<dbReference type="PANTHER" id="PTHR32089">
    <property type="entry name" value="METHYL-ACCEPTING CHEMOTAXIS PROTEIN MCPB"/>
    <property type="match status" value="1"/>
</dbReference>
<evidence type="ECO:0000256" key="4">
    <source>
        <dbReference type="ARBA" id="ARBA00023224"/>
    </source>
</evidence>
<accession>A0ABS3MY52</accession>
<evidence type="ECO:0000259" key="10">
    <source>
        <dbReference type="PROSITE" id="PS50885"/>
    </source>
</evidence>
<evidence type="ECO:0000256" key="8">
    <source>
        <dbReference type="SAM" id="Phobius"/>
    </source>
</evidence>
<protein>
    <submittedName>
        <fullName evidence="11">Methyl-accepting chemotaxis protein</fullName>
    </submittedName>
</protein>
<comment type="similarity">
    <text evidence="5">Belongs to the methyl-accepting chemotaxis (MCP) protein family.</text>
</comment>
<dbReference type="InterPro" id="IPR003660">
    <property type="entry name" value="HAMP_dom"/>
</dbReference>
<feature type="compositionally biased region" description="Basic residues" evidence="7">
    <location>
        <begin position="11"/>
        <end position="26"/>
    </location>
</feature>
<evidence type="ECO:0000259" key="9">
    <source>
        <dbReference type="PROSITE" id="PS50111"/>
    </source>
</evidence>
<dbReference type="InterPro" id="IPR004090">
    <property type="entry name" value="Chemotax_Me-accpt_rcpt"/>
</dbReference>
<keyword evidence="12" id="KW-1185">Reference proteome</keyword>
<feature type="transmembrane region" description="Helical" evidence="8">
    <location>
        <begin position="295"/>
        <end position="318"/>
    </location>
</feature>
<name>A0ABS3MY52_9BACI</name>
<feature type="transmembrane region" description="Helical" evidence="8">
    <location>
        <begin position="41"/>
        <end position="63"/>
    </location>
</feature>
<dbReference type="Pfam" id="PF00672">
    <property type="entry name" value="HAMP"/>
    <property type="match status" value="1"/>
</dbReference>
<evidence type="ECO:0000313" key="11">
    <source>
        <dbReference type="EMBL" id="MBO1510952.1"/>
    </source>
</evidence>
<dbReference type="PRINTS" id="PR00260">
    <property type="entry name" value="CHEMTRNSDUCR"/>
</dbReference>
<sequence>MKKKDNNNKNSTHKHNLQQKEKRTRTKFSPNLKGMTLKSKIILFLLLFTIIPSVIIGNVVYIVSSNTIENKVSDMNEDIGVQVTKNVNHALKEFENITLIPFSNMDLMEQLDNDEGLTEYELFNKQREITEYFSSITFTNKNAKAILFVNEEKTVYGETSAAEEFDIETYFNSDIPEKVNELSGSVFWASGLENNYKNIYLIREYDNIGTLILMADVQLFQDVFENGEKNSGRDISIINENGIIISSNKKELVGSKYENHKNSEEYLVSTIESENGWQVSVSTSKSYLLKDIHDVIYLVYIIILAFVLLSVFVSIFIAKSMIRPINKVVTIMKEAEKGDLTHRADYLYKNEAGQLGQSFNNMIDNITLMIEENKKVSTYAVNRANDLKRIAEESASSSEQIASAIDEVAKGAVSQVDYSERTNREMKELSSEIVEVANNMEKVSTITETTKKLSSQSIETIKDLTDKNHEMGANIGQVDMTMNALNKEIAQIKDIVEMIKSVSDETNLLSLNASIEAARAGDAGLGFAVVAQEIRKLADQTKSSSMRIETVIASILNQTKRSVELVKTTITLFNEQTNSIHHTQKSFENILEGTNSIISEINYVEASIGKINTNKEKVEIAINEMVEVAEISSSTTEEVTATTEEQAAAAEELGDLAASLSSTTYELEEIIHKFKVKGN</sequence>
<feature type="region of interest" description="Disordered" evidence="7">
    <location>
        <begin position="1"/>
        <end position="28"/>
    </location>
</feature>
<dbReference type="Gene3D" id="6.10.340.10">
    <property type="match status" value="1"/>
</dbReference>
<keyword evidence="3 8" id="KW-0472">Membrane</keyword>
<dbReference type="Gene3D" id="1.10.287.950">
    <property type="entry name" value="Methyl-accepting chemotaxis protein"/>
    <property type="match status" value="1"/>
</dbReference>
<dbReference type="SUPFAM" id="SSF58104">
    <property type="entry name" value="Methyl-accepting chemotaxis protein (MCP) signaling domain"/>
    <property type="match status" value="1"/>
</dbReference>
<dbReference type="InterPro" id="IPR004089">
    <property type="entry name" value="MCPsignal_dom"/>
</dbReference>
<feature type="domain" description="HAMP" evidence="10">
    <location>
        <begin position="319"/>
        <end position="371"/>
    </location>
</feature>
<proteinExistence type="inferred from homology"/>
<comment type="caution">
    <text evidence="11">The sequence shown here is derived from an EMBL/GenBank/DDBJ whole genome shotgun (WGS) entry which is preliminary data.</text>
</comment>
<keyword evidence="8" id="KW-0812">Transmembrane</keyword>
<dbReference type="PROSITE" id="PS50111">
    <property type="entry name" value="CHEMOTAXIS_TRANSDUC_2"/>
    <property type="match status" value="1"/>
</dbReference>
<dbReference type="CDD" id="cd06225">
    <property type="entry name" value="HAMP"/>
    <property type="match status" value="1"/>
</dbReference>
<dbReference type="SMART" id="SM00283">
    <property type="entry name" value="MA"/>
    <property type="match status" value="1"/>
</dbReference>
<dbReference type="Proteomes" id="UP000663981">
    <property type="component" value="Unassembled WGS sequence"/>
</dbReference>
<dbReference type="PROSITE" id="PS50885">
    <property type="entry name" value="HAMP"/>
    <property type="match status" value="1"/>
</dbReference>